<dbReference type="GO" id="GO:0045454">
    <property type="term" value="P:cell redox homeostasis"/>
    <property type="evidence" value="ECO:0007669"/>
    <property type="project" value="InterPro"/>
</dbReference>
<evidence type="ECO:0000256" key="7">
    <source>
        <dbReference type="ARBA" id="ARBA00022989"/>
    </source>
</evidence>
<dbReference type="PROSITE" id="PS00211">
    <property type="entry name" value="ABC_TRANSPORTER_1"/>
    <property type="match status" value="1"/>
</dbReference>
<evidence type="ECO:0000259" key="11">
    <source>
        <dbReference type="PROSITE" id="PS50893"/>
    </source>
</evidence>
<dbReference type="SUPFAM" id="SSF52540">
    <property type="entry name" value="P-loop containing nucleoside triphosphate hydrolases"/>
    <property type="match status" value="1"/>
</dbReference>
<dbReference type="NCBIfam" id="TIGR02868">
    <property type="entry name" value="CydC"/>
    <property type="match status" value="1"/>
</dbReference>
<dbReference type="InterPro" id="IPR011527">
    <property type="entry name" value="ABC1_TM_dom"/>
</dbReference>
<dbReference type="InterPro" id="IPR003439">
    <property type="entry name" value="ABC_transporter-like_ATP-bd"/>
</dbReference>
<organism evidence="13">
    <name type="scientific">Prosthecochloris aestuarii</name>
    <dbReference type="NCBI Taxonomy" id="1102"/>
    <lineage>
        <taxon>Bacteria</taxon>
        <taxon>Pseudomonadati</taxon>
        <taxon>Chlorobiota</taxon>
        <taxon>Chlorobiia</taxon>
        <taxon>Chlorobiales</taxon>
        <taxon>Chlorobiaceae</taxon>
        <taxon>Prosthecochloris</taxon>
    </lineage>
</organism>
<feature type="domain" description="ABC transporter" evidence="11">
    <location>
        <begin position="335"/>
        <end position="566"/>
    </location>
</feature>
<evidence type="ECO:0000313" key="13">
    <source>
        <dbReference type="EMBL" id="HED30691.1"/>
    </source>
</evidence>
<comment type="subcellular location">
    <subcellularLocation>
        <location evidence="1">Cell membrane</location>
        <topology evidence="1">Multi-pass membrane protein</topology>
    </subcellularLocation>
</comment>
<dbReference type="InterPro" id="IPR017871">
    <property type="entry name" value="ABC_transporter-like_CS"/>
</dbReference>
<dbReference type="Pfam" id="PF00005">
    <property type="entry name" value="ABC_tran"/>
    <property type="match status" value="1"/>
</dbReference>
<dbReference type="GO" id="GO:0034775">
    <property type="term" value="P:glutathione transmembrane transport"/>
    <property type="evidence" value="ECO:0007669"/>
    <property type="project" value="InterPro"/>
</dbReference>
<dbReference type="InterPro" id="IPR039421">
    <property type="entry name" value="Type_1_exporter"/>
</dbReference>
<feature type="domain" description="ABC transmembrane type-1" evidence="12">
    <location>
        <begin position="19"/>
        <end position="293"/>
    </location>
</feature>
<keyword evidence="3" id="KW-1003">Cell membrane</keyword>
<dbReference type="Proteomes" id="UP000886335">
    <property type="component" value="Unassembled WGS sequence"/>
</dbReference>
<comment type="caution">
    <text evidence="13">The sequence shown here is derived from an EMBL/GenBank/DDBJ whole genome shotgun (WGS) entry which is preliminary data.</text>
</comment>
<dbReference type="FunFam" id="3.40.50.300:FF:000221">
    <property type="entry name" value="Multidrug ABC transporter ATP-binding protein"/>
    <property type="match status" value="1"/>
</dbReference>
<dbReference type="SUPFAM" id="SSF90123">
    <property type="entry name" value="ABC transporter transmembrane region"/>
    <property type="match status" value="1"/>
</dbReference>
<keyword evidence="2" id="KW-0813">Transport</keyword>
<sequence>MKILLKLLGIVRFSVWWIALAVIAGFATVGSSIGLLMTAAWLLAKASLQPSFHELQIGIVGVRFFGIARGVLRYTERLVSHNTTFRLLATIRVWFYKALEPLAPARIQHYKSADLLQRIAGDIDTLENLYARIIAPPLVAILVSALMWVLLGSFSWQLFLALFIFQILAAIVIPLASYLLTRKIDRKLPEVTTSRQAAVIDFVQGMAELRLFNKIGNQENILRQLEQQEQRLRKQQELIRHAHEPLTGLCMNGAVVSALMILQPMLQSGALDSIWSGVIIIGIMASFEAFLPIPEAAGHLEADRQAGKRIFDIIDAKPEVTTPQHPAVLPQDHTIRFENVSFTYPESTGPVLRNITFSIPQGKKAAIVGPSGAGKSTIAALLHRFYNPSAGRITIGETDITRMDPDNVRSMIGTVSQRTYLFARTIRENLQLGNPEADDEQLQKALVEAGLASFTTRLDQWAGQHGMQLSGGERQRLALARAILHDAPVLLLDEATASLDTITEKAIMQNMMAVGSSRTLLHITHRLYGMERFDMILVLENGQITQQGTHEELLEKNGSYAAMWNLQNRTSPAQDS</sequence>
<dbReference type="Gene3D" id="3.40.50.300">
    <property type="entry name" value="P-loop containing nucleotide triphosphate hydrolases"/>
    <property type="match status" value="1"/>
</dbReference>
<feature type="transmembrane region" description="Helical" evidence="10">
    <location>
        <begin position="129"/>
        <end position="150"/>
    </location>
</feature>
<keyword evidence="9" id="KW-0175">Coiled coil</keyword>
<feature type="transmembrane region" description="Helical" evidence="10">
    <location>
        <begin position="15"/>
        <end position="43"/>
    </location>
</feature>
<dbReference type="GO" id="GO:0015421">
    <property type="term" value="F:ABC-type oligopeptide transporter activity"/>
    <property type="evidence" value="ECO:0007669"/>
    <property type="project" value="TreeGrafter"/>
</dbReference>
<dbReference type="InterPro" id="IPR036640">
    <property type="entry name" value="ABC1_TM_sf"/>
</dbReference>
<dbReference type="InterPro" id="IPR014223">
    <property type="entry name" value="ABC_CydC/D"/>
</dbReference>
<keyword evidence="8 10" id="KW-0472">Membrane</keyword>
<dbReference type="PANTHER" id="PTHR43394">
    <property type="entry name" value="ATP-DEPENDENT PERMEASE MDL1, MITOCHONDRIAL"/>
    <property type="match status" value="1"/>
</dbReference>
<evidence type="ECO:0000259" key="12">
    <source>
        <dbReference type="PROSITE" id="PS50929"/>
    </source>
</evidence>
<feature type="transmembrane region" description="Helical" evidence="10">
    <location>
        <begin position="156"/>
        <end position="180"/>
    </location>
</feature>
<dbReference type="EMBL" id="DSBW01000075">
    <property type="protein sequence ID" value="HED30691.1"/>
    <property type="molecule type" value="Genomic_DNA"/>
</dbReference>
<protein>
    <submittedName>
        <fullName evidence="13">Thiol reductant ABC exporter subunit CydC</fullName>
    </submittedName>
</protein>
<evidence type="ECO:0000256" key="10">
    <source>
        <dbReference type="SAM" id="Phobius"/>
    </source>
</evidence>
<dbReference type="Pfam" id="PF00664">
    <property type="entry name" value="ABC_membrane"/>
    <property type="match status" value="1"/>
</dbReference>
<dbReference type="GO" id="GO:0005524">
    <property type="term" value="F:ATP binding"/>
    <property type="evidence" value="ECO:0007669"/>
    <property type="project" value="UniProtKB-KW"/>
</dbReference>
<evidence type="ECO:0000256" key="1">
    <source>
        <dbReference type="ARBA" id="ARBA00004651"/>
    </source>
</evidence>
<gene>
    <name evidence="13" type="primary">cydC</name>
    <name evidence="13" type="ORF">ENN50_03170</name>
</gene>
<reference evidence="13" key="1">
    <citation type="journal article" date="2020" name="mSystems">
        <title>Genome- and Community-Level Interaction Insights into Carbon Utilization and Element Cycling Functions of Hydrothermarchaeota in Hydrothermal Sediment.</title>
        <authorList>
            <person name="Zhou Z."/>
            <person name="Liu Y."/>
            <person name="Xu W."/>
            <person name="Pan J."/>
            <person name="Luo Z.H."/>
            <person name="Li M."/>
        </authorList>
    </citation>
    <scope>NUCLEOTIDE SEQUENCE [LARGE SCALE GENOMIC DNA]</scope>
    <source>
        <strain evidence="13">SpSt-1181</strain>
    </source>
</reference>
<dbReference type="AlphaFoldDB" id="A0A831SPQ6"/>
<evidence type="ECO:0000256" key="6">
    <source>
        <dbReference type="ARBA" id="ARBA00022840"/>
    </source>
</evidence>
<evidence type="ECO:0000256" key="5">
    <source>
        <dbReference type="ARBA" id="ARBA00022741"/>
    </source>
</evidence>
<dbReference type="GO" id="GO:0005886">
    <property type="term" value="C:plasma membrane"/>
    <property type="evidence" value="ECO:0007669"/>
    <property type="project" value="UniProtKB-SubCell"/>
</dbReference>
<evidence type="ECO:0000256" key="2">
    <source>
        <dbReference type="ARBA" id="ARBA00022448"/>
    </source>
</evidence>
<keyword evidence="4 10" id="KW-0812">Transmembrane</keyword>
<evidence type="ECO:0000256" key="9">
    <source>
        <dbReference type="SAM" id="Coils"/>
    </source>
</evidence>
<evidence type="ECO:0000256" key="8">
    <source>
        <dbReference type="ARBA" id="ARBA00023136"/>
    </source>
</evidence>
<evidence type="ECO:0000256" key="4">
    <source>
        <dbReference type="ARBA" id="ARBA00022692"/>
    </source>
</evidence>
<dbReference type="PANTHER" id="PTHR43394:SF1">
    <property type="entry name" value="ATP-BINDING CASSETTE SUB-FAMILY B MEMBER 10, MITOCHONDRIAL"/>
    <property type="match status" value="1"/>
</dbReference>
<evidence type="ECO:0000256" key="3">
    <source>
        <dbReference type="ARBA" id="ARBA00022475"/>
    </source>
</evidence>
<keyword evidence="7 10" id="KW-1133">Transmembrane helix</keyword>
<name>A0A831SPQ6_PROAE</name>
<keyword evidence="5" id="KW-0547">Nucleotide-binding</keyword>
<dbReference type="InterPro" id="IPR027417">
    <property type="entry name" value="P-loop_NTPase"/>
</dbReference>
<dbReference type="PROSITE" id="PS50893">
    <property type="entry name" value="ABC_TRANSPORTER_2"/>
    <property type="match status" value="1"/>
</dbReference>
<dbReference type="SMART" id="SM00382">
    <property type="entry name" value="AAA"/>
    <property type="match status" value="1"/>
</dbReference>
<feature type="coiled-coil region" evidence="9">
    <location>
        <begin position="215"/>
        <end position="242"/>
    </location>
</feature>
<accession>A0A831SPQ6</accession>
<dbReference type="InterPro" id="IPR003593">
    <property type="entry name" value="AAA+_ATPase"/>
</dbReference>
<dbReference type="GO" id="GO:0016887">
    <property type="term" value="F:ATP hydrolysis activity"/>
    <property type="evidence" value="ECO:0007669"/>
    <property type="project" value="InterPro"/>
</dbReference>
<dbReference type="Gene3D" id="1.20.1560.10">
    <property type="entry name" value="ABC transporter type 1, transmembrane domain"/>
    <property type="match status" value="1"/>
</dbReference>
<keyword evidence="6" id="KW-0067">ATP-binding</keyword>
<dbReference type="PROSITE" id="PS50929">
    <property type="entry name" value="ABC_TM1F"/>
    <property type="match status" value="1"/>
</dbReference>
<proteinExistence type="predicted"/>